<gene>
    <name evidence="1" type="ORF">NOO_LOCUS10964</name>
</gene>
<dbReference type="EMBL" id="UYRW01006976">
    <property type="protein sequence ID" value="VDM94691.1"/>
    <property type="molecule type" value="Genomic_DNA"/>
</dbReference>
<dbReference type="AlphaFoldDB" id="A0A3P7MED5"/>
<reference evidence="1 2" key="1">
    <citation type="submission" date="2018-08" db="EMBL/GenBank/DDBJ databases">
        <authorList>
            <person name="Laetsch R D."/>
            <person name="Stevens L."/>
            <person name="Kumar S."/>
            <person name="Blaxter L. M."/>
        </authorList>
    </citation>
    <scope>NUCLEOTIDE SEQUENCE [LARGE SCALE GENOMIC DNA]</scope>
</reference>
<proteinExistence type="predicted"/>
<accession>A0A3P7MED5</accession>
<feature type="non-terminal residue" evidence="1">
    <location>
        <position position="16"/>
    </location>
</feature>
<evidence type="ECO:0000313" key="1">
    <source>
        <dbReference type="EMBL" id="VDM94691.1"/>
    </source>
</evidence>
<protein>
    <submittedName>
        <fullName evidence="1">Uncharacterized protein</fullName>
    </submittedName>
</protein>
<dbReference type="Proteomes" id="UP000271087">
    <property type="component" value="Unassembled WGS sequence"/>
</dbReference>
<organism evidence="1 2">
    <name type="scientific">Onchocerca ochengi</name>
    <name type="common">Filarial nematode worm</name>
    <dbReference type="NCBI Taxonomy" id="42157"/>
    <lineage>
        <taxon>Eukaryota</taxon>
        <taxon>Metazoa</taxon>
        <taxon>Ecdysozoa</taxon>
        <taxon>Nematoda</taxon>
        <taxon>Chromadorea</taxon>
        <taxon>Rhabditida</taxon>
        <taxon>Spirurina</taxon>
        <taxon>Spiruromorpha</taxon>
        <taxon>Filarioidea</taxon>
        <taxon>Onchocercidae</taxon>
        <taxon>Onchocerca</taxon>
    </lineage>
</organism>
<sequence length="16" mass="1867">MRPEDHEQSLQLRNGG</sequence>
<name>A0A3P7MED5_ONCOC</name>
<evidence type="ECO:0000313" key="2">
    <source>
        <dbReference type="Proteomes" id="UP000271087"/>
    </source>
</evidence>
<keyword evidence="2" id="KW-1185">Reference proteome</keyword>